<dbReference type="FunFam" id="3.30.559.10:FF:000012">
    <property type="entry name" value="Non-ribosomal peptide synthetase"/>
    <property type="match status" value="1"/>
</dbReference>
<dbReference type="Pfam" id="PF00550">
    <property type="entry name" value="PP-binding"/>
    <property type="match status" value="1"/>
</dbReference>
<dbReference type="GO" id="GO:0005829">
    <property type="term" value="C:cytosol"/>
    <property type="evidence" value="ECO:0007669"/>
    <property type="project" value="TreeGrafter"/>
</dbReference>
<dbReference type="GO" id="GO:0009366">
    <property type="term" value="C:enterobactin synthetase complex"/>
    <property type="evidence" value="ECO:0007669"/>
    <property type="project" value="TreeGrafter"/>
</dbReference>
<keyword evidence="2" id="KW-0596">Phosphopantetheine</keyword>
<dbReference type="SMART" id="SM00823">
    <property type="entry name" value="PKS_PP"/>
    <property type="match status" value="1"/>
</dbReference>
<dbReference type="GO" id="GO:0047527">
    <property type="term" value="F:2,3-dihydroxybenzoate-serine ligase activity"/>
    <property type="evidence" value="ECO:0007669"/>
    <property type="project" value="TreeGrafter"/>
</dbReference>
<evidence type="ECO:0000256" key="2">
    <source>
        <dbReference type="ARBA" id="ARBA00022450"/>
    </source>
</evidence>
<dbReference type="AlphaFoldDB" id="A0A8J7HW49"/>
<reference evidence="5 6" key="1">
    <citation type="journal article" date="2021" name="Int. J. Syst. Evol. Microbiol.">
        <title>Amazonocrinis nigriterrae gen. nov., sp. nov., Atlanticothrix silvestris gen. nov., sp. nov. and Dendronalium phyllosphericum gen. nov., sp. nov., nostocacean cyanobacteria from Brazilian environments.</title>
        <authorList>
            <person name="Alvarenga D.O."/>
            <person name="Andreote A.P.D."/>
            <person name="Branco L.H.Z."/>
            <person name="Delbaje E."/>
            <person name="Cruz R.B."/>
            <person name="Varani A.M."/>
            <person name="Fiore M.F."/>
        </authorList>
    </citation>
    <scope>NUCLEOTIDE SEQUENCE [LARGE SCALE GENOMIC DNA]</scope>
    <source>
        <strain evidence="5 6">CENA67</strain>
    </source>
</reference>
<dbReference type="Gene3D" id="3.30.559.10">
    <property type="entry name" value="Chloramphenicol acetyltransferase-like domain"/>
    <property type="match status" value="1"/>
</dbReference>
<dbReference type="InterPro" id="IPR023213">
    <property type="entry name" value="CAT-like_dom_sf"/>
</dbReference>
<dbReference type="SUPFAM" id="SSF53474">
    <property type="entry name" value="alpha/beta-Hydrolases"/>
    <property type="match status" value="1"/>
</dbReference>
<dbReference type="Pfam" id="PF00975">
    <property type="entry name" value="Thioesterase"/>
    <property type="match status" value="1"/>
</dbReference>
<sequence length="857" mass="97116">MVGQLEPVSQKEAISQTAKQNLWQAIQTVISWQNQAPPLVRVSRQEFLPLSFSQERLWFLHQLESTKASAYNIALTFRITGFLNHQILEKSLNEILCRHEALRTTFSWVEGKPIQLIHPPVPLPLTVIDLQQLPVMQREAKAMQQVKEDIQQPFDLQDVPLIRGTLIQLEREEHILLLTVHHIAVDAWSKGVLFQELAALYEAFSQGLSSPLPELPIQYADFAAWQRQWLQGDFLQILLNYWKQQLGSNLQELQLPIDHPRPATPTCRSASQKVKLPKALSQALKTLSRQEKVTLFVTLLAAFNVLLHRYTEQEQLFVCSPTANRTRKEIKGLMGYFVNLLILKTDLSGNPTFREFLGRVSQVASGAYAYQDLPVQQLLRSLNLLQAPLSQVMFALQNTTIHQLELPGLTVKNLDVDTGTADFDLYLYLIEEAGTLTAVFKYNTDLFEATTIQQMLQHFQTILENIVTNPEQSLSSLLPLTETEQQQLHQKRAKQENSQPEKVYIAPQNAVELKLTQLWSEVLNIPSIGVKDNFFELGGQSLLGMTLFARIEETFGQTLPLTTLLQAPTVEQLAKLLKQEAAASWSSLVPLQPNGHKPPFFCIHGQQGSVLNLRGLAHYLGSEQPFYGLQSRGLDGKQAPHFRIEDMAAHYIQEIRTIQPEGPYFLGGNSMGGIVAFEMAQQLQQQGQTVAALVMFDTFGRGCFPRLSFRQQHYWPYLWQLGLSKSLWQEIRELLQRRQVMMSQLYLNLGHSLNQADSRALVAEANMQAKKGYTPKVYPGRVTLFRASEPSTFNKLYLPTPEDWSSRDPQHGWSGLASTGLQIHDVPGDHFSLFLEPHVQVLAEKLKACLNQAQTNC</sequence>
<dbReference type="InterPro" id="IPR020806">
    <property type="entry name" value="PKS_PP-bd"/>
</dbReference>
<dbReference type="SMART" id="SM00824">
    <property type="entry name" value="PKS_TE"/>
    <property type="match status" value="1"/>
</dbReference>
<evidence type="ECO:0000313" key="5">
    <source>
        <dbReference type="EMBL" id="MBH8564648.1"/>
    </source>
</evidence>
<dbReference type="GO" id="GO:0043041">
    <property type="term" value="P:amino acid activation for nonribosomal peptide biosynthetic process"/>
    <property type="evidence" value="ECO:0007669"/>
    <property type="project" value="TreeGrafter"/>
</dbReference>
<dbReference type="Gene3D" id="3.40.50.1820">
    <property type="entry name" value="alpha/beta hydrolase"/>
    <property type="match status" value="1"/>
</dbReference>
<evidence type="ECO:0000259" key="4">
    <source>
        <dbReference type="PROSITE" id="PS50075"/>
    </source>
</evidence>
<dbReference type="InterPro" id="IPR001031">
    <property type="entry name" value="Thioesterase"/>
</dbReference>
<comment type="cofactor">
    <cofactor evidence="1">
        <name>pantetheine 4'-phosphate</name>
        <dbReference type="ChEBI" id="CHEBI:47942"/>
    </cofactor>
</comment>
<dbReference type="InterPro" id="IPR001242">
    <property type="entry name" value="Condensation_dom"/>
</dbReference>
<feature type="domain" description="Carrier" evidence="4">
    <location>
        <begin position="506"/>
        <end position="581"/>
    </location>
</feature>
<proteinExistence type="predicted"/>
<dbReference type="CDD" id="cd19531">
    <property type="entry name" value="LCL_NRPS-like"/>
    <property type="match status" value="1"/>
</dbReference>
<keyword evidence="3" id="KW-0597">Phosphoprotein</keyword>
<name>A0A8J7HW49_9NOST</name>
<dbReference type="InterPro" id="IPR020802">
    <property type="entry name" value="TesA-like"/>
</dbReference>
<dbReference type="PROSITE" id="PS50075">
    <property type="entry name" value="CARRIER"/>
    <property type="match status" value="1"/>
</dbReference>
<evidence type="ECO:0000313" key="6">
    <source>
        <dbReference type="Proteomes" id="UP000632766"/>
    </source>
</evidence>
<dbReference type="SUPFAM" id="SSF52777">
    <property type="entry name" value="CoA-dependent acyltransferases"/>
    <property type="match status" value="2"/>
</dbReference>
<dbReference type="Proteomes" id="UP000632766">
    <property type="component" value="Unassembled WGS sequence"/>
</dbReference>
<dbReference type="RefSeq" id="WP_198126480.1">
    <property type="nucleotide sequence ID" value="NZ_JAECZC010000048.1"/>
</dbReference>
<dbReference type="PANTHER" id="PTHR45527">
    <property type="entry name" value="NONRIBOSOMAL PEPTIDE SYNTHETASE"/>
    <property type="match status" value="1"/>
</dbReference>
<evidence type="ECO:0000256" key="1">
    <source>
        <dbReference type="ARBA" id="ARBA00001957"/>
    </source>
</evidence>
<dbReference type="Pfam" id="PF00668">
    <property type="entry name" value="Condensation"/>
    <property type="match status" value="1"/>
</dbReference>
<comment type="caution">
    <text evidence="5">The sequence shown here is derived from an EMBL/GenBank/DDBJ whole genome shotgun (WGS) entry which is preliminary data.</text>
</comment>
<gene>
    <name evidence="5" type="ORF">I8748_21080</name>
</gene>
<dbReference type="EMBL" id="JAECZC010000048">
    <property type="protein sequence ID" value="MBH8564648.1"/>
    <property type="molecule type" value="Genomic_DNA"/>
</dbReference>
<dbReference type="SUPFAM" id="SSF47336">
    <property type="entry name" value="ACP-like"/>
    <property type="match status" value="1"/>
</dbReference>
<keyword evidence="6" id="KW-1185">Reference proteome</keyword>
<dbReference type="Gene3D" id="3.30.559.30">
    <property type="entry name" value="Nonribosomal peptide synthetase, condensation domain"/>
    <property type="match status" value="1"/>
</dbReference>
<protein>
    <recommendedName>
        <fullName evidence="4">Carrier domain-containing protein</fullName>
    </recommendedName>
</protein>
<dbReference type="InterPro" id="IPR036736">
    <property type="entry name" value="ACP-like_sf"/>
</dbReference>
<dbReference type="GO" id="GO:0031177">
    <property type="term" value="F:phosphopantetheine binding"/>
    <property type="evidence" value="ECO:0007669"/>
    <property type="project" value="InterPro"/>
</dbReference>
<dbReference type="PANTHER" id="PTHR45527:SF1">
    <property type="entry name" value="FATTY ACID SYNTHASE"/>
    <property type="match status" value="1"/>
</dbReference>
<organism evidence="5 6">
    <name type="scientific">Amazonocrinis nigriterrae CENA67</name>
    <dbReference type="NCBI Taxonomy" id="2794033"/>
    <lineage>
        <taxon>Bacteria</taxon>
        <taxon>Bacillati</taxon>
        <taxon>Cyanobacteriota</taxon>
        <taxon>Cyanophyceae</taxon>
        <taxon>Nostocales</taxon>
        <taxon>Nostocaceae</taxon>
        <taxon>Amazonocrinis</taxon>
        <taxon>Amazonocrinis nigriterrae</taxon>
    </lineage>
</organism>
<accession>A0A8J7HW49</accession>
<evidence type="ECO:0000256" key="3">
    <source>
        <dbReference type="ARBA" id="ARBA00022553"/>
    </source>
</evidence>
<dbReference type="GO" id="GO:0008610">
    <property type="term" value="P:lipid biosynthetic process"/>
    <property type="evidence" value="ECO:0007669"/>
    <property type="project" value="UniProtKB-ARBA"/>
</dbReference>
<dbReference type="GO" id="GO:0009239">
    <property type="term" value="P:enterobactin biosynthetic process"/>
    <property type="evidence" value="ECO:0007669"/>
    <property type="project" value="TreeGrafter"/>
</dbReference>
<dbReference type="InterPro" id="IPR009081">
    <property type="entry name" value="PP-bd_ACP"/>
</dbReference>
<dbReference type="Gene3D" id="1.10.1200.10">
    <property type="entry name" value="ACP-like"/>
    <property type="match status" value="1"/>
</dbReference>
<dbReference type="InterPro" id="IPR029058">
    <property type="entry name" value="AB_hydrolase_fold"/>
</dbReference>
<dbReference type="FunFam" id="1.10.1200.10:FF:000005">
    <property type="entry name" value="Nonribosomal peptide synthetase 1"/>
    <property type="match status" value="1"/>
</dbReference>